<protein>
    <submittedName>
        <fullName evidence="2">Uncharacterized protein</fullName>
    </submittedName>
</protein>
<dbReference type="AlphaFoldDB" id="A0A3Q3WMC0"/>
<name>A0A3Q3WMC0_MOLML</name>
<dbReference type="PANTHER" id="PTHR15732:SF4">
    <property type="entry name" value="PROTEIN MOONRAKER"/>
    <property type="match status" value="1"/>
</dbReference>
<dbReference type="InterPro" id="IPR031447">
    <property type="entry name" value="MNR"/>
</dbReference>
<dbReference type="GO" id="GO:0071539">
    <property type="term" value="P:protein localization to centrosome"/>
    <property type="evidence" value="ECO:0007669"/>
    <property type="project" value="TreeGrafter"/>
</dbReference>
<reference evidence="2" key="1">
    <citation type="submission" date="2025-08" db="UniProtKB">
        <authorList>
            <consortium name="Ensembl"/>
        </authorList>
    </citation>
    <scope>IDENTIFICATION</scope>
</reference>
<dbReference type="Pfam" id="PF15718">
    <property type="entry name" value="MNR"/>
    <property type="match status" value="2"/>
</dbReference>
<evidence type="ECO:0000313" key="2">
    <source>
        <dbReference type="Ensembl" id="ENSMMOP00000018921.1"/>
    </source>
</evidence>
<organism evidence="2 3">
    <name type="scientific">Mola mola</name>
    <name type="common">Ocean sunfish</name>
    <name type="synonym">Tetraodon mola</name>
    <dbReference type="NCBI Taxonomy" id="94237"/>
    <lineage>
        <taxon>Eukaryota</taxon>
        <taxon>Metazoa</taxon>
        <taxon>Chordata</taxon>
        <taxon>Craniata</taxon>
        <taxon>Vertebrata</taxon>
        <taxon>Euteleostomi</taxon>
        <taxon>Actinopterygii</taxon>
        <taxon>Neopterygii</taxon>
        <taxon>Teleostei</taxon>
        <taxon>Neoteleostei</taxon>
        <taxon>Acanthomorphata</taxon>
        <taxon>Eupercaria</taxon>
        <taxon>Tetraodontiformes</taxon>
        <taxon>Molidae</taxon>
        <taxon>Mola</taxon>
    </lineage>
</organism>
<dbReference type="Proteomes" id="UP000261620">
    <property type="component" value="Unplaced"/>
</dbReference>
<accession>A0A3Q3WMC0</accession>
<evidence type="ECO:0000313" key="3">
    <source>
        <dbReference type="Proteomes" id="UP000261620"/>
    </source>
</evidence>
<evidence type="ECO:0000256" key="1">
    <source>
        <dbReference type="SAM" id="MobiDB-lite"/>
    </source>
</evidence>
<dbReference type="Ensembl" id="ENSMMOT00000019230.1">
    <property type="protein sequence ID" value="ENSMMOP00000018921.1"/>
    <property type="gene ID" value="ENSMMOG00000014316.1"/>
</dbReference>
<sequence>MALVKSSENALALQFDFLDDPYSGENDFRRASVCCSPIVIERLLLLSEEQGDVNSAQSSISFTALSEERLHAAVQLAKRDLRRRRLESLTKSPTRVSQEGPLPEISGVERLQVNDIGYRSGKPGAKQSVLTSQKKPLSPITRICKLTQTRNPGPIQLEEDKQGSLSKEIHKLQHELEIYIQKVEELPNREEQVEPEEQNKLEIRRQKQAAHSAQIIYVLQQQVKQIQEDIENFRIQKIWDIKKSVAINRLAAVHRSTVRALRVIIHQLSDLSHDKVPAYWKELGKLIRQLSLCSAKVEVENGSAVPESALCILQKLEVRCQKCLDGLSLLCVSPPPFTVTLFINFDFVSCCSFQTLDSALGEKETLKKLQAPACPPHRKSPQWSSSPTRAPTGPSMSPGRGPRKPACSKRGVHGERLFGFQQPTVSSQLRVNQLPQKDQSVPWIPTSPHSPPLQREAWLDKMTMRRLQELNKLSKEEAERIQILRCSRNTA</sequence>
<reference evidence="2" key="2">
    <citation type="submission" date="2025-09" db="UniProtKB">
        <authorList>
            <consortium name="Ensembl"/>
        </authorList>
    </citation>
    <scope>IDENTIFICATION</scope>
</reference>
<proteinExistence type="predicted"/>
<keyword evidence="3" id="KW-1185">Reference proteome</keyword>
<dbReference type="PANTHER" id="PTHR15732">
    <property type="entry name" value="PROTEIN MOONRAKER"/>
    <property type="match status" value="1"/>
</dbReference>
<dbReference type="STRING" id="94237.ENSMMOP00000018921"/>
<feature type="region of interest" description="Disordered" evidence="1">
    <location>
        <begin position="370"/>
        <end position="409"/>
    </location>
</feature>
<dbReference type="GO" id="GO:0034451">
    <property type="term" value="C:centriolar satellite"/>
    <property type="evidence" value="ECO:0007669"/>
    <property type="project" value="TreeGrafter"/>
</dbReference>
<dbReference type="GO" id="GO:0007099">
    <property type="term" value="P:centriole replication"/>
    <property type="evidence" value="ECO:0007669"/>
    <property type="project" value="InterPro"/>
</dbReference>